<comment type="caution">
    <text evidence="1">The sequence shown here is derived from an EMBL/GenBank/DDBJ whole genome shotgun (WGS) entry which is preliminary data.</text>
</comment>
<dbReference type="AlphaFoldDB" id="A0A5F2B0N0"/>
<proteinExistence type="predicted"/>
<protein>
    <submittedName>
        <fullName evidence="1">Uncharacterized protein</fullName>
    </submittedName>
</protein>
<dbReference type="EMBL" id="RQGN01000071">
    <property type="protein sequence ID" value="TGL98020.1"/>
    <property type="molecule type" value="Genomic_DNA"/>
</dbReference>
<reference evidence="1 2" key="1">
    <citation type="journal article" date="2019" name="PLoS Negl. Trop. Dis.">
        <title>Revisiting the worldwide diversity of Leptospira species in the environment.</title>
        <authorList>
            <person name="Vincent A.T."/>
            <person name="Schiettekatte O."/>
            <person name="Bourhy P."/>
            <person name="Veyrier F.J."/>
            <person name="Picardeau M."/>
        </authorList>
    </citation>
    <scope>NUCLEOTIDE SEQUENCE [LARGE SCALE GENOMIC DNA]</scope>
    <source>
        <strain evidence="1 2">201702444</strain>
    </source>
</reference>
<accession>A0A5F2B0N0</accession>
<evidence type="ECO:0000313" key="2">
    <source>
        <dbReference type="Proteomes" id="UP000298429"/>
    </source>
</evidence>
<dbReference type="RefSeq" id="WP_135671485.1">
    <property type="nucleotide sequence ID" value="NZ_RQGN01000071.1"/>
</dbReference>
<name>A0A5F2B0N0_9LEPT</name>
<dbReference type="OrthoDB" id="341643at2"/>
<organism evidence="1 2">
    <name type="scientific">Leptospira barantonii</name>
    <dbReference type="NCBI Taxonomy" id="2023184"/>
    <lineage>
        <taxon>Bacteria</taxon>
        <taxon>Pseudomonadati</taxon>
        <taxon>Spirochaetota</taxon>
        <taxon>Spirochaetia</taxon>
        <taxon>Leptospirales</taxon>
        <taxon>Leptospiraceae</taxon>
        <taxon>Leptospira</taxon>
    </lineage>
</organism>
<gene>
    <name evidence="1" type="ORF">EHQ76_13385</name>
</gene>
<evidence type="ECO:0000313" key="1">
    <source>
        <dbReference type="EMBL" id="TGL98020.1"/>
    </source>
</evidence>
<dbReference type="Proteomes" id="UP000298429">
    <property type="component" value="Unassembled WGS sequence"/>
</dbReference>
<sequence length="216" mass="24580">MNRWVLLFIVIFSFYCTSVPKNQTQNQGQAADPEENARRIIQSVFAEEDPPIRNVRLNPKILENINDILMVKIPASFSKNVTTHVQDKYPIYSYNGHCGGQDPCLSMLIMVALIPEKLHSFEKLVKDSYSNDFGQGPPKVMDGWMELDQSGASKKVILYGAGKFIGTSIVGIYYSPKHKMNVQVRSVISYVEPFSDDDWRRILTHNLIFYSSIVLL</sequence>